<sequence>MKPTSSLPSTPQLNHPISSNVVSTPNKTNGSTSSSRLCACLSVAEITENNRKSGSDSIAWKLKSITFCPRTKRLSFSTVPGDDNDYSFDSLKSPSSDLVASSPLKNNGGDVFTRSGSFGRQRSDSATGFKQFISRKLAINRTKSTGKLSTQKSDVASPRSPNRSWRSHDSDGSVDEEYLEDVIDLSDPDLSIVRPIHQSVLYRPYCLQILTPHVLKYVCCYTEEEYQVWLNSLVSAVNSNRDQKVRLDTSLSVWVIEAKGVPARKKYFCELFLDKVLFSRTSVKFKNDMLFWGEKFVFEDLPPTESLTISLFRESDTKKKRNKDKHFFVGSSVIDLLSMETNIENEKWVSVFVPGISPKLQQKTLVNGKADKSEQPFIRAKFKYETTIVLPLASYQTLHEYVLKNYLLLVSTLEAGISLKIKDLLAQTLLKILQANNGAEEFLVSVIMNECYNTTDENLTFRGNSLATKSIDTYMKMIGKNYLQETLGSFIKCVYEAEEDTEVDPQKIASSNANLTNNQQYLKKLLEEVWKNITESVPALPKRLRNVFSMVRQRCEEKGLGLATKITSASLFLRFLCPAILSPSLFQLTQEYPGEKVARSLTLVAKTLQNLANFTRFGIKESYMEFLNEFVESQMPSMEAFLQSVSADLTKSKDRKISEAVGGENIDLSRALSILYHILQSEIPNLAKEESENLKDLKPILRHISDIHEASPKVDELRLSRPFATVASVVSKPLTTPLARDETPITPITPLSINTEEDEEKETSDCYHDTTLSFNEDFVSNSSASLSHRGKSPSRNLAKLNEGRGTIDRKKLQLSSRSTPDFNGIKDGKRSKSVDNNISRLHDTKGKLDKFMSPSHSQTQSPKHMKSDPALNSLKRRQLEQQQATSPTTPKSPIRKGGKDSVKDRISMFSNPTSPKPQSPHKVLVSPKPGLSGKAFFPSNKHSSVESRLKMTGTESPMSSTSSIPRATKQPSPAMTSKHNTLPKTNSNIPIPKSNNTPTSTPPGLRKPPHQLNKPAIREKPATVTKKPLAKSQSLVSSPKPELKQKPKSTASQSNLLSNSNQRPKLTLSNLRKEHHFDDSASPELLSYERSPKRNYSDREMFSDTASSAVGDDYSSVTSQSHFNTLSKHSREDDEEDDTVSWGSQLHVPLKENVHDNSNQNTPKRKPHHASTLEKPKSPKKNGYPVQRRHSELSPREYEKRNTLVAQSQEIAQIHTNGYRETLHEGFVEECKHSISSVEYSSCEYSSDSYYTSEDDMDFGELIEGDRMEDVMSEHKRKMNGDSTPRYDRNGSVSSSSKMSQRTIENDRKNDVNYLRKKLRESEDQLQKTQTDLKNKTVQFEETVIHLKEKLVDADNKMKKQRIETDGQMKNVISRLLNVESELRNEHSEMEAVIAGKQKLIDIQERRIKSLESSNLRLVNALTHIKNKYSTEDQKGLKADLDEQGIDLDDLDQKPQEL</sequence>
<dbReference type="GO" id="GO:0005096">
    <property type="term" value="F:GTPase activator activity"/>
    <property type="evidence" value="ECO:0007669"/>
    <property type="project" value="UniProtKB-KW"/>
</dbReference>
<feature type="compositionally biased region" description="Basic and acidic residues" evidence="4">
    <location>
        <begin position="1189"/>
        <end position="1198"/>
    </location>
</feature>
<dbReference type="RefSeq" id="XP_066911438.1">
    <property type="nucleotide sequence ID" value="XM_067055337.1"/>
</dbReference>
<feature type="region of interest" description="Disordered" evidence="4">
    <location>
        <begin position="738"/>
        <end position="765"/>
    </location>
</feature>
<evidence type="ECO:0000313" key="7">
    <source>
        <dbReference type="EnsemblMetazoa" id="CLYHEMP020969.1"/>
    </source>
</evidence>
<keyword evidence="3" id="KW-0175">Coiled coil</keyword>
<feature type="coiled-coil region" evidence="3">
    <location>
        <begin position="1312"/>
        <end position="1364"/>
    </location>
</feature>
<feature type="compositionally biased region" description="Low complexity" evidence="4">
    <location>
        <begin position="994"/>
        <end position="1003"/>
    </location>
</feature>
<feature type="region of interest" description="Disordered" evidence="4">
    <location>
        <begin position="1276"/>
        <end position="1308"/>
    </location>
</feature>
<keyword evidence="8" id="KW-1185">Reference proteome</keyword>
<dbReference type="InterPro" id="IPR035892">
    <property type="entry name" value="C2_domain_sf"/>
</dbReference>
<dbReference type="PANTHER" id="PTHR10194:SF60">
    <property type="entry name" value="RAS GTPASE-ACTIVATING PROTEIN RASKOL"/>
    <property type="match status" value="1"/>
</dbReference>
<protein>
    <recommendedName>
        <fullName evidence="9">Ras GTPase-activating protein</fullName>
    </recommendedName>
</protein>
<feature type="domain" description="C2" evidence="5">
    <location>
        <begin position="229"/>
        <end position="349"/>
    </location>
</feature>
<evidence type="ECO:0008006" key="9">
    <source>
        <dbReference type="Google" id="ProtNLM"/>
    </source>
</evidence>
<dbReference type="Gene3D" id="1.10.506.10">
    <property type="entry name" value="GTPase Activation - p120gap, domain 1"/>
    <property type="match status" value="2"/>
</dbReference>
<feature type="region of interest" description="Disordered" evidence="4">
    <location>
        <begin position="98"/>
        <end position="123"/>
    </location>
</feature>
<evidence type="ECO:0000313" key="8">
    <source>
        <dbReference type="Proteomes" id="UP000594262"/>
    </source>
</evidence>
<evidence type="ECO:0000256" key="1">
    <source>
        <dbReference type="ARBA" id="ARBA00022468"/>
    </source>
</evidence>
<evidence type="ECO:0000256" key="2">
    <source>
        <dbReference type="ARBA" id="ARBA00022553"/>
    </source>
</evidence>
<dbReference type="InterPro" id="IPR039360">
    <property type="entry name" value="Ras_GTPase"/>
</dbReference>
<feature type="compositionally biased region" description="Polar residues" evidence="4">
    <location>
        <begin position="880"/>
        <end position="891"/>
    </location>
</feature>
<feature type="compositionally biased region" description="Polar residues" evidence="4">
    <location>
        <begin position="1291"/>
        <end position="1303"/>
    </location>
</feature>
<feature type="domain" description="Ras-GAP" evidence="6">
    <location>
        <begin position="421"/>
        <end position="613"/>
    </location>
</feature>
<feature type="compositionally biased region" description="Polar residues" evidence="4">
    <location>
        <begin position="953"/>
        <end position="989"/>
    </location>
</feature>
<dbReference type="EnsemblMetazoa" id="CLYHEMT020969.1">
    <property type="protein sequence ID" value="CLYHEMP020969.1"/>
    <property type="gene ID" value="CLYHEMG020969"/>
</dbReference>
<name>A0A7M5XDM3_9CNID</name>
<dbReference type="SUPFAM" id="SSF48350">
    <property type="entry name" value="GTPase activation domain, GAP"/>
    <property type="match status" value="1"/>
</dbReference>
<evidence type="ECO:0000259" key="6">
    <source>
        <dbReference type="PROSITE" id="PS50018"/>
    </source>
</evidence>
<dbReference type="Pfam" id="PF25321">
    <property type="entry name" value="PH_RASGAP"/>
    <property type="match status" value="1"/>
</dbReference>
<feature type="compositionally biased region" description="Basic and acidic residues" evidence="4">
    <location>
        <begin position="840"/>
        <end position="850"/>
    </location>
</feature>
<feature type="region of interest" description="Disordered" evidence="4">
    <location>
        <begin position="144"/>
        <end position="172"/>
    </location>
</feature>
<reference evidence="7" key="1">
    <citation type="submission" date="2021-01" db="UniProtKB">
        <authorList>
            <consortium name="EnsemblMetazoa"/>
        </authorList>
    </citation>
    <scope>IDENTIFICATION</scope>
</reference>
<dbReference type="Pfam" id="PF00616">
    <property type="entry name" value="RasGAP"/>
    <property type="match status" value="1"/>
</dbReference>
<evidence type="ECO:0000256" key="3">
    <source>
        <dbReference type="SAM" id="Coils"/>
    </source>
</evidence>
<dbReference type="PROSITE" id="PS50018">
    <property type="entry name" value="RAS_GTPASE_ACTIV_2"/>
    <property type="match status" value="1"/>
</dbReference>
<feature type="compositionally biased region" description="Basic and acidic residues" evidence="4">
    <location>
        <begin position="897"/>
        <end position="906"/>
    </location>
</feature>
<dbReference type="Proteomes" id="UP000594262">
    <property type="component" value="Unplaced"/>
</dbReference>
<dbReference type="InterPro" id="IPR001936">
    <property type="entry name" value="RasGAP_dom"/>
</dbReference>
<dbReference type="InterPro" id="IPR057606">
    <property type="entry name" value="SynGAP1-like_PH"/>
</dbReference>
<dbReference type="Gene3D" id="2.60.40.150">
    <property type="entry name" value="C2 domain"/>
    <property type="match status" value="1"/>
</dbReference>
<accession>A0A7M5XDM3</accession>
<dbReference type="OrthoDB" id="5572587at2759"/>
<feature type="compositionally biased region" description="Basic and acidic residues" evidence="4">
    <location>
        <begin position="824"/>
        <end position="833"/>
    </location>
</feature>
<dbReference type="SUPFAM" id="SSF49562">
    <property type="entry name" value="C2 domain (Calcium/lipid-binding domain, CaLB)"/>
    <property type="match status" value="1"/>
</dbReference>
<dbReference type="Pfam" id="PF12004">
    <property type="entry name" value="DAB2P_C"/>
    <property type="match status" value="1"/>
</dbReference>
<dbReference type="InterPro" id="IPR008936">
    <property type="entry name" value="Rho_GTPase_activation_prot"/>
</dbReference>
<dbReference type="GeneID" id="136798686"/>
<feature type="region of interest" description="Disordered" evidence="4">
    <location>
        <begin position="1433"/>
        <end position="1458"/>
    </location>
</feature>
<dbReference type="PROSITE" id="PS50004">
    <property type="entry name" value="C2"/>
    <property type="match status" value="1"/>
</dbReference>
<feature type="region of interest" description="Disordered" evidence="4">
    <location>
        <begin position="782"/>
        <end position="1101"/>
    </location>
</feature>
<dbReference type="CDD" id="cd05136">
    <property type="entry name" value="RasGAP_DAB2IP"/>
    <property type="match status" value="1"/>
</dbReference>
<feature type="region of interest" description="Disordered" evidence="4">
    <location>
        <begin position="1149"/>
        <end position="1198"/>
    </location>
</feature>
<dbReference type="PANTHER" id="PTHR10194">
    <property type="entry name" value="RAS GTPASE-ACTIVATING PROTEINS"/>
    <property type="match status" value="1"/>
</dbReference>
<feature type="compositionally biased region" description="Basic and acidic residues" evidence="4">
    <location>
        <begin position="1090"/>
        <end position="1101"/>
    </location>
</feature>
<dbReference type="CDD" id="cd04013">
    <property type="entry name" value="C2_SynGAP_like"/>
    <property type="match status" value="1"/>
</dbReference>
<dbReference type="PROSITE" id="PS00509">
    <property type="entry name" value="RAS_GTPASE_ACTIV_1"/>
    <property type="match status" value="1"/>
</dbReference>
<feature type="compositionally biased region" description="Polar residues" evidence="4">
    <location>
        <begin position="114"/>
        <end position="123"/>
    </location>
</feature>
<evidence type="ECO:0000259" key="5">
    <source>
        <dbReference type="PROSITE" id="PS50004"/>
    </source>
</evidence>
<feature type="compositionally biased region" description="Polar residues" evidence="4">
    <location>
        <begin position="144"/>
        <end position="164"/>
    </location>
</feature>
<feature type="compositionally biased region" description="Basic and acidic residues" evidence="4">
    <location>
        <begin position="801"/>
        <end position="811"/>
    </location>
</feature>
<proteinExistence type="predicted"/>
<evidence type="ECO:0000256" key="4">
    <source>
        <dbReference type="SAM" id="MobiDB-lite"/>
    </source>
</evidence>
<dbReference type="InterPro" id="IPR021887">
    <property type="entry name" value="DAB2P_C"/>
</dbReference>
<dbReference type="SMART" id="SM00239">
    <property type="entry name" value="C2"/>
    <property type="match status" value="1"/>
</dbReference>
<dbReference type="InterPro" id="IPR023152">
    <property type="entry name" value="RasGAP_CS"/>
</dbReference>
<keyword evidence="1" id="KW-0343">GTPase activation</keyword>
<dbReference type="SMART" id="SM00323">
    <property type="entry name" value="RasGAP"/>
    <property type="match status" value="1"/>
</dbReference>
<keyword evidence="2" id="KW-0597">Phosphoprotein</keyword>
<feature type="compositionally biased region" description="Low complexity" evidence="4">
    <location>
        <begin position="1052"/>
        <end position="1062"/>
    </location>
</feature>
<feature type="region of interest" description="Disordered" evidence="4">
    <location>
        <begin position="1"/>
        <end position="34"/>
    </location>
</feature>
<dbReference type="SUPFAM" id="SSF50729">
    <property type="entry name" value="PH domain-like"/>
    <property type="match status" value="1"/>
</dbReference>
<dbReference type="InterPro" id="IPR000008">
    <property type="entry name" value="C2_dom"/>
</dbReference>
<organism evidence="7 8">
    <name type="scientific">Clytia hemisphaerica</name>
    <dbReference type="NCBI Taxonomy" id="252671"/>
    <lineage>
        <taxon>Eukaryota</taxon>
        <taxon>Metazoa</taxon>
        <taxon>Cnidaria</taxon>
        <taxon>Hydrozoa</taxon>
        <taxon>Hydroidolina</taxon>
        <taxon>Leptothecata</taxon>
        <taxon>Obeliida</taxon>
        <taxon>Clytiidae</taxon>
        <taxon>Clytia</taxon>
    </lineage>
</organism>